<dbReference type="RefSeq" id="NP_001072563.1">
    <property type="nucleotide sequence ID" value="NM_001079095.1"/>
</dbReference>
<gene>
    <name evidence="9" type="primary">duoxa1</name>
</gene>
<evidence type="ECO:0000256" key="5">
    <source>
        <dbReference type="ARBA" id="ARBA00023136"/>
    </source>
</evidence>
<sequence length="308" mass="34937">MQANIFPFYPQPRTSFKFDTKIIEIIIICIVTACTFIIILPGIRGKSRSIWLFRILTSLFIGAVILAVNFTSDWETGIVTATTVYKSFSHSMLNASIGLWIGLKGVNITLIGNPVYQLNETINYNEEFAWESANQFDKNYKDGLERGLPYPILYVAEKFTINSPCGLFQQYCISTYYSSEIMWVAFGSWILYNVLFSMPVILYGICMMFVTAICMLVSLISFASVRQAPVCNIHFGNAVLKTHFGVSYWLSLVTGLFCLIVSLVLLFLYKTQPKVIRLIFSYGEEEDLSDKSENEEEHSSALSLNEML</sequence>
<feature type="transmembrane region" description="Helical" evidence="7">
    <location>
        <begin position="246"/>
        <end position="269"/>
    </location>
</feature>
<keyword evidence="3 7" id="KW-0812">Transmembrane</keyword>
<comment type="subcellular location">
    <subcellularLocation>
        <location evidence="1">Membrane</location>
        <topology evidence="1">Multi-pass membrane protein</topology>
    </subcellularLocation>
</comment>
<dbReference type="GO" id="GO:0015031">
    <property type="term" value="P:protein transport"/>
    <property type="evidence" value="ECO:0007669"/>
    <property type="project" value="InterPro"/>
</dbReference>
<evidence type="ECO:0000256" key="1">
    <source>
        <dbReference type="ARBA" id="ARBA00004141"/>
    </source>
</evidence>
<dbReference type="OrthoDB" id="10042652at2759"/>
<dbReference type="GO" id="GO:0005789">
    <property type="term" value="C:endoplasmic reticulum membrane"/>
    <property type="evidence" value="ECO:0007669"/>
    <property type="project" value="InterPro"/>
</dbReference>
<dbReference type="PANTHER" id="PTHR31158:SF12">
    <property type="entry name" value="DUAL OXIDASE MATURATION FACTOR 1"/>
    <property type="match status" value="1"/>
</dbReference>
<evidence type="ECO:0000313" key="8">
    <source>
        <dbReference type="Proteomes" id="UP000008143"/>
    </source>
</evidence>
<dbReference type="CTD" id="90527"/>
<dbReference type="Proteomes" id="UP000008143">
    <property type="component" value="Chromosome 3"/>
</dbReference>
<evidence type="ECO:0000313" key="9">
    <source>
        <dbReference type="RefSeq" id="XP_031753930.1"/>
    </source>
</evidence>
<protein>
    <submittedName>
        <fullName evidence="9">Dual oxidase maturation factor 1 isoform X1</fullName>
    </submittedName>
</protein>
<keyword evidence="6" id="KW-0325">Glycoprotein</keyword>
<dbReference type="GeneID" id="780018"/>
<keyword evidence="4 7" id="KW-1133">Transmembrane helix</keyword>
<feature type="transmembrane region" description="Helical" evidence="7">
    <location>
        <begin position="176"/>
        <end position="195"/>
    </location>
</feature>
<dbReference type="InterPro" id="IPR018469">
    <property type="entry name" value="Dual_oxidase_maturation_fac"/>
</dbReference>
<dbReference type="PANTHER" id="PTHR31158">
    <property type="entry name" value="DUAL OXIDASE 2"/>
    <property type="match status" value="1"/>
</dbReference>
<feature type="transmembrane region" description="Helical" evidence="7">
    <location>
        <begin position="202"/>
        <end position="226"/>
    </location>
</feature>
<name>A0A8J1JA83_XENTR</name>
<dbReference type="SMR" id="A0A8J1JA83"/>
<evidence type="ECO:0000256" key="7">
    <source>
        <dbReference type="SAM" id="Phobius"/>
    </source>
</evidence>
<keyword evidence="5 7" id="KW-0472">Membrane</keyword>
<dbReference type="Pfam" id="PF10204">
    <property type="entry name" value="DuoxA"/>
    <property type="match status" value="1"/>
</dbReference>
<feature type="transmembrane region" description="Helical" evidence="7">
    <location>
        <begin position="50"/>
        <end position="70"/>
    </location>
</feature>
<dbReference type="AlphaFoldDB" id="A0A8J1JA83"/>
<comment type="similarity">
    <text evidence="2">Belongs to the DUOXA family.</text>
</comment>
<organism evidence="8 9">
    <name type="scientific">Xenopus tropicalis</name>
    <name type="common">Western clawed frog</name>
    <name type="synonym">Silurana tropicalis</name>
    <dbReference type="NCBI Taxonomy" id="8364"/>
    <lineage>
        <taxon>Eukaryota</taxon>
        <taxon>Metazoa</taxon>
        <taxon>Chordata</taxon>
        <taxon>Craniata</taxon>
        <taxon>Vertebrata</taxon>
        <taxon>Euteleostomi</taxon>
        <taxon>Amphibia</taxon>
        <taxon>Batrachia</taxon>
        <taxon>Anura</taxon>
        <taxon>Pipoidea</taxon>
        <taxon>Pipidae</taxon>
        <taxon>Xenopodinae</taxon>
        <taxon>Xenopus</taxon>
        <taxon>Silurana</taxon>
    </lineage>
</organism>
<feature type="transmembrane region" description="Helical" evidence="7">
    <location>
        <begin position="22"/>
        <end position="43"/>
    </location>
</feature>
<dbReference type="OMA" id="MHAFVIF"/>
<evidence type="ECO:0000256" key="3">
    <source>
        <dbReference type="ARBA" id="ARBA00022692"/>
    </source>
</evidence>
<dbReference type="KEGG" id="xtr:780018"/>
<keyword evidence="8" id="KW-1185">Reference proteome</keyword>
<evidence type="ECO:0000256" key="6">
    <source>
        <dbReference type="ARBA" id="ARBA00023180"/>
    </source>
</evidence>
<proteinExistence type="inferred from homology"/>
<evidence type="ECO:0000256" key="4">
    <source>
        <dbReference type="ARBA" id="ARBA00022989"/>
    </source>
</evidence>
<dbReference type="RefSeq" id="XP_031753930.1">
    <property type="nucleotide sequence ID" value="XM_031898070.1"/>
</dbReference>
<evidence type="ECO:0000256" key="2">
    <source>
        <dbReference type="ARBA" id="ARBA00009816"/>
    </source>
</evidence>
<reference evidence="9" key="1">
    <citation type="submission" date="2024-12" db="UniProtKB">
        <authorList>
            <consortium name="RefSeq"/>
        </authorList>
    </citation>
    <scope>IDENTIFICATION</scope>
    <source>
        <strain evidence="9">Nigerian</strain>
        <tissue evidence="9">Liver and blood</tissue>
    </source>
</reference>
<accession>A0A8J1JA83</accession>